<keyword evidence="2" id="KW-1185">Reference proteome</keyword>
<organism evidence="1 2">
    <name type="scientific">Albidovulum sediminicola</name>
    <dbReference type="NCBI Taxonomy" id="2984331"/>
    <lineage>
        <taxon>Bacteria</taxon>
        <taxon>Pseudomonadati</taxon>
        <taxon>Pseudomonadota</taxon>
        <taxon>Alphaproteobacteria</taxon>
        <taxon>Rhodobacterales</taxon>
        <taxon>Paracoccaceae</taxon>
        <taxon>Albidovulum</taxon>
    </lineage>
</organism>
<gene>
    <name evidence="1" type="ORF">OE647_09705</name>
</gene>
<evidence type="ECO:0000313" key="1">
    <source>
        <dbReference type="EMBL" id="MCV2865012.1"/>
    </source>
</evidence>
<evidence type="ECO:0000313" key="2">
    <source>
        <dbReference type="Proteomes" id="UP001652503"/>
    </source>
</evidence>
<protein>
    <submittedName>
        <fullName evidence="1">Uncharacterized protein</fullName>
    </submittedName>
</protein>
<comment type="caution">
    <text evidence="1">The sequence shown here is derived from an EMBL/GenBank/DDBJ whole genome shotgun (WGS) entry which is preliminary data.</text>
</comment>
<reference evidence="1 2" key="1">
    <citation type="submission" date="2022-10" db="EMBL/GenBank/DDBJ databases">
        <title>Defluviimonas sp. nov., isolated from ocean surface water.</title>
        <authorList>
            <person name="He W."/>
            <person name="Wang L."/>
            <person name="Zhang D.-F."/>
        </authorList>
    </citation>
    <scope>NUCLEOTIDE SEQUENCE [LARGE SCALE GENOMIC DNA]</scope>
    <source>
        <strain evidence="1 2">WL0075</strain>
    </source>
</reference>
<accession>A0ABT2Z1Y5</accession>
<dbReference type="Proteomes" id="UP001652503">
    <property type="component" value="Unassembled WGS sequence"/>
</dbReference>
<name>A0ABT2Z1Y5_9RHOB</name>
<sequence length="127" mass="14619">MSMLGPFWSRQETPDAILAIDLECWLDVLEVYSDEEIRRAWAEYQRSGPRSARGVLYKPDPGALYQIIERNRAPAREAEYRKMMESIKTEEAQAEAERRASLPTYERAKEILREVAAAKTDKPDGDV</sequence>
<proteinExistence type="predicted"/>
<dbReference type="EMBL" id="JAOWLA010000008">
    <property type="protein sequence ID" value="MCV2865012.1"/>
    <property type="molecule type" value="Genomic_DNA"/>
</dbReference>